<evidence type="ECO:0000256" key="1">
    <source>
        <dbReference type="SAM" id="Phobius"/>
    </source>
</evidence>
<evidence type="ECO:0000313" key="2">
    <source>
        <dbReference type="EMBL" id="RCN49149.1"/>
    </source>
</evidence>
<dbReference type="PANTHER" id="PTHR22943">
    <property type="entry name" value="7-TRANSMEMBRANE DOMAIN RECEPTOR C.ELEGANS"/>
    <property type="match status" value="1"/>
</dbReference>
<dbReference type="STRING" id="29170.A0A368H0L5"/>
<feature type="transmembrane region" description="Helical" evidence="1">
    <location>
        <begin position="148"/>
        <end position="176"/>
    </location>
</feature>
<sequence>MYGLCTVLLALHFIFRYILICRSSYMFLFTNKCYIVMWALVSLSWGAAYFIITYFLFAPTERFYDYAQESVLAQLSNDLRSMTFFCVFVYEVRDGITYVYLDSLIGLSVIVAMMVATFAVMIICGFKIAKTLSRLPLSAKTRDIQNQLLRALIWQAVIPFIFSYMPRFLMFFFVLMGYPSNR</sequence>
<feature type="transmembrane region" description="Helical" evidence="1">
    <location>
        <begin position="6"/>
        <end position="28"/>
    </location>
</feature>
<dbReference type="SUPFAM" id="SSF81321">
    <property type="entry name" value="Family A G protein-coupled receptor-like"/>
    <property type="match status" value="1"/>
</dbReference>
<keyword evidence="1" id="KW-1133">Transmembrane helix</keyword>
<dbReference type="OrthoDB" id="5811365at2759"/>
<feature type="transmembrane region" description="Helical" evidence="1">
    <location>
        <begin position="35"/>
        <end position="57"/>
    </location>
</feature>
<gene>
    <name evidence="2" type="ORF">ANCCAN_04722</name>
</gene>
<reference evidence="2 3" key="1">
    <citation type="submission" date="2014-10" db="EMBL/GenBank/DDBJ databases">
        <title>Draft genome of the hookworm Ancylostoma caninum.</title>
        <authorList>
            <person name="Mitreva M."/>
        </authorList>
    </citation>
    <scope>NUCLEOTIDE SEQUENCE [LARGE SCALE GENOMIC DNA]</scope>
    <source>
        <strain evidence="2 3">Baltimore</strain>
    </source>
</reference>
<keyword evidence="1" id="KW-0812">Transmembrane</keyword>
<dbReference type="GO" id="GO:0005886">
    <property type="term" value="C:plasma membrane"/>
    <property type="evidence" value="ECO:0007669"/>
    <property type="project" value="TreeGrafter"/>
</dbReference>
<feature type="transmembrane region" description="Helical" evidence="1">
    <location>
        <begin position="104"/>
        <end position="128"/>
    </location>
</feature>
<dbReference type="GO" id="GO:0038022">
    <property type="term" value="F:G protein-coupled olfactory receptor activity"/>
    <property type="evidence" value="ECO:0007669"/>
    <property type="project" value="TreeGrafter"/>
</dbReference>
<proteinExistence type="predicted"/>
<accession>A0A368H0L5</accession>
<keyword evidence="1" id="KW-0472">Membrane</keyword>
<dbReference type="InterPro" id="IPR019428">
    <property type="entry name" value="7TM_GPCR_serpentine_rcpt_Str"/>
</dbReference>
<comment type="caution">
    <text evidence="2">The sequence shown here is derived from an EMBL/GenBank/DDBJ whole genome shotgun (WGS) entry which is preliminary data.</text>
</comment>
<protein>
    <recommendedName>
        <fullName evidence="4">G-protein coupled receptors family 1 profile domain-containing protein</fullName>
    </recommendedName>
</protein>
<dbReference type="GO" id="GO:0042048">
    <property type="term" value="P:olfactory behavior"/>
    <property type="evidence" value="ECO:0007669"/>
    <property type="project" value="TreeGrafter"/>
</dbReference>
<keyword evidence="3" id="KW-1185">Reference proteome</keyword>
<evidence type="ECO:0000313" key="3">
    <source>
        <dbReference type="Proteomes" id="UP000252519"/>
    </source>
</evidence>
<evidence type="ECO:0008006" key="4">
    <source>
        <dbReference type="Google" id="ProtNLM"/>
    </source>
</evidence>
<dbReference type="PANTHER" id="PTHR22943:SF248">
    <property type="entry name" value="SEVEN TM RECEPTOR"/>
    <property type="match status" value="1"/>
</dbReference>
<organism evidence="2 3">
    <name type="scientific">Ancylostoma caninum</name>
    <name type="common">Dog hookworm</name>
    <dbReference type="NCBI Taxonomy" id="29170"/>
    <lineage>
        <taxon>Eukaryota</taxon>
        <taxon>Metazoa</taxon>
        <taxon>Ecdysozoa</taxon>
        <taxon>Nematoda</taxon>
        <taxon>Chromadorea</taxon>
        <taxon>Rhabditida</taxon>
        <taxon>Rhabditina</taxon>
        <taxon>Rhabditomorpha</taxon>
        <taxon>Strongyloidea</taxon>
        <taxon>Ancylostomatidae</taxon>
        <taxon>Ancylostomatinae</taxon>
        <taxon>Ancylostoma</taxon>
    </lineage>
</organism>
<dbReference type="Pfam" id="PF10326">
    <property type="entry name" value="7TM_GPCR_Str"/>
    <property type="match status" value="1"/>
</dbReference>
<name>A0A368H0L5_ANCCA</name>
<dbReference type="AlphaFoldDB" id="A0A368H0L5"/>
<dbReference type="EMBL" id="JOJR01000037">
    <property type="protein sequence ID" value="RCN49149.1"/>
    <property type="molecule type" value="Genomic_DNA"/>
</dbReference>
<dbReference type="Proteomes" id="UP000252519">
    <property type="component" value="Unassembled WGS sequence"/>
</dbReference>